<dbReference type="AlphaFoldDB" id="A0A1B7MTJ0"/>
<gene>
    <name evidence="2" type="ORF">K503DRAFT_784727</name>
</gene>
<feature type="region of interest" description="Disordered" evidence="1">
    <location>
        <begin position="1"/>
        <end position="27"/>
    </location>
</feature>
<keyword evidence="3" id="KW-1185">Reference proteome</keyword>
<name>A0A1B7MTJ0_9AGAM</name>
<dbReference type="Proteomes" id="UP000092154">
    <property type="component" value="Unassembled WGS sequence"/>
</dbReference>
<feature type="compositionally biased region" description="Gly residues" evidence="1">
    <location>
        <begin position="92"/>
        <end position="104"/>
    </location>
</feature>
<dbReference type="EMBL" id="KV448456">
    <property type="protein sequence ID" value="OAX35916.1"/>
    <property type="molecule type" value="Genomic_DNA"/>
</dbReference>
<feature type="region of interest" description="Disordered" evidence="1">
    <location>
        <begin position="87"/>
        <end position="106"/>
    </location>
</feature>
<feature type="compositionally biased region" description="Polar residues" evidence="1">
    <location>
        <begin position="1"/>
        <end position="18"/>
    </location>
</feature>
<reference evidence="2 3" key="1">
    <citation type="submission" date="2016-06" db="EMBL/GenBank/DDBJ databases">
        <title>Comparative genomics of the ectomycorrhizal sister species Rhizopogon vinicolor and Rhizopogon vesiculosus (Basidiomycota: Boletales) reveals a divergence of the mating type B locus.</title>
        <authorList>
            <consortium name="DOE Joint Genome Institute"/>
            <person name="Mujic A.B."/>
            <person name="Kuo A."/>
            <person name="Tritt A."/>
            <person name="Lipzen A."/>
            <person name="Chen C."/>
            <person name="Johnson J."/>
            <person name="Sharma A."/>
            <person name="Barry K."/>
            <person name="Grigoriev I.V."/>
            <person name="Spatafora J.W."/>
        </authorList>
    </citation>
    <scope>NUCLEOTIDE SEQUENCE [LARGE SCALE GENOMIC DNA]</scope>
    <source>
        <strain evidence="2 3">AM-OR11-026</strain>
    </source>
</reference>
<evidence type="ECO:0000313" key="3">
    <source>
        <dbReference type="Proteomes" id="UP000092154"/>
    </source>
</evidence>
<dbReference type="InParanoid" id="A0A1B7MTJ0"/>
<proteinExistence type="predicted"/>
<feature type="region of interest" description="Disordered" evidence="1">
    <location>
        <begin position="42"/>
        <end position="62"/>
    </location>
</feature>
<evidence type="ECO:0000256" key="1">
    <source>
        <dbReference type="SAM" id="MobiDB-lite"/>
    </source>
</evidence>
<evidence type="ECO:0000313" key="2">
    <source>
        <dbReference type="EMBL" id="OAX35916.1"/>
    </source>
</evidence>
<feature type="compositionally biased region" description="Basic and acidic residues" evidence="1">
    <location>
        <begin position="43"/>
        <end position="62"/>
    </location>
</feature>
<accession>A0A1B7MTJ0</accession>
<dbReference type="OrthoDB" id="2691574at2759"/>
<protein>
    <submittedName>
        <fullName evidence="2">Uncharacterized protein</fullName>
    </submittedName>
</protein>
<organism evidence="2 3">
    <name type="scientific">Rhizopogon vinicolor AM-OR11-026</name>
    <dbReference type="NCBI Taxonomy" id="1314800"/>
    <lineage>
        <taxon>Eukaryota</taxon>
        <taxon>Fungi</taxon>
        <taxon>Dikarya</taxon>
        <taxon>Basidiomycota</taxon>
        <taxon>Agaricomycotina</taxon>
        <taxon>Agaricomycetes</taxon>
        <taxon>Agaricomycetidae</taxon>
        <taxon>Boletales</taxon>
        <taxon>Suillineae</taxon>
        <taxon>Rhizopogonaceae</taxon>
        <taxon>Rhizopogon</taxon>
    </lineage>
</organism>
<sequence>MSFNTNSPDFSNNSNSKAMAQRHYREKEGEGFAELQMAIHDVTGGRDDPDKRHDILTKGKSDHPFNKIRELHRHNIELRQQLTMSSGPSFGAPGGQGPGAGSGGVAATHHAHGFGVSAWGNASNTHSTQHYGVQHSNLTQNQNRGYPGPSRHVYPLYLVFNFLENHWIVWHEWSRYGSDSDTKKEGSACSVATALSSVDTACLAGKDGRPENARNSWILKLETLMSYVHVHSHVARETYVRTERNTVYRKPPGKIPLTLGLSGATRRTDVGSSPNPGKRQEVIMITELPKRSIMAALFAYKYVGGS</sequence>